<dbReference type="Gene3D" id="3.20.20.140">
    <property type="entry name" value="Metal-dependent hydrolases"/>
    <property type="match status" value="1"/>
</dbReference>
<evidence type="ECO:0000313" key="9">
    <source>
        <dbReference type="Proteomes" id="UP000252797"/>
    </source>
</evidence>
<comment type="catalytic activity">
    <reaction evidence="1 7">
        <text>D-glucuronate = D-fructuronate</text>
        <dbReference type="Rhea" id="RHEA:13049"/>
        <dbReference type="ChEBI" id="CHEBI:58720"/>
        <dbReference type="ChEBI" id="CHEBI:59863"/>
        <dbReference type="EC" id="5.3.1.12"/>
    </reaction>
</comment>
<evidence type="ECO:0000313" key="8">
    <source>
        <dbReference type="EMBL" id="RCA12227.1"/>
    </source>
</evidence>
<dbReference type="UniPathway" id="UPA00246"/>
<dbReference type="InterPro" id="IPR032466">
    <property type="entry name" value="Metal_Hydrolase"/>
</dbReference>
<name>A0A367CI25_9ENTE</name>
<dbReference type="GO" id="GO:0019698">
    <property type="term" value="P:D-galacturonate catabolic process"/>
    <property type="evidence" value="ECO:0007669"/>
    <property type="project" value="TreeGrafter"/>
</dbReference>
<dbReference type="Gene3D" id="1.10.2020.10">
    <property type="entry name" value="uronate isomerase, domain 2, chain A"/>
    <property type="match status" value="1"/>
</dbReference>
<dbReference type="NCBIfam" id="NF002794">
    <property type="entry name" value="PRK02925.1"/>
    <property type="match status" value="1"/>
</dbReference>
<comment type="catalytic activity">
    <reaction evidence="7">
        <text>aldehydo-D-galacturonate = keto-D-tagaturonate</text>
        <dbReference type="Rhea" id="RHEA:27702"/>
        <dbReference type="ChEBI" id="CHEBI:12952"/>
        <dbReference type="ChEBI" id="CHEBI:17886"/>
    </reaction>
</comment>
<dbReference type="EC" id="5.3.1.12" evidence="4 7"/>
<evidence type="ECO:0000256" key="1">
    <source>
        <dbReference type="ARBA" id="ARBA00001165"/>
    </source>
</evidence>
<proteinExistence type="inferred from homology"/>
<comment type="caution">
    <text evidence="8">The sequence shown here is derived from an EMBL/GenBank/DDBJ whole genome shotgun (WGS) entry which is preliminary data.</text>
</comment>
<dbReference type="STRING" id="53345.LIU_03470"/>
<evidence type="ECO:0000256" key="7">
    <source>
        <dbReference type="HAMAP-Rule" id="MF_00675"/>
    </source>
</evidence>
<dbReference type="SUPFAM" id="SSF51556">
    <property type="entry name" value="Metallo-dependent hydrolases"/>
    <property type="match status" value="1"/>
</dbReference>
<dbReference type="PANTHER" id="PTHR30068">
    <property type="entry name" value="URONATE ISOMERASE"/>
    <property type="match status" value="1"/>
</dbReference>
<comment type="similarity">
    <text evidence="3 7">Belongs to the metallo-dependent hydrolases superfamily. Uronate isomerase family.</text>
</comment>
<reference evidence="8 9" key="1">
    <citation type="submission" date="2015-06" db="EMBL/GenBank/DDBJ databases">
        <title>The Genome Sequence of Enterococcus durans 4EA1.</title>
        <authorList>
            <consortium name="The Broad Institute Genomics Platform"/>
            <consortium name="The Broad Institute Genome Sequencing Center for Infectious Disease"/>
            <person name="Earl A.M."/>
            <person name="Van Tyne D."/>
            <person name="Lebreton F."/>
            <person name="Saavedra J.T."/>
            <person name="Gilmore M.S."/>
            <person name="Manson Mcguire A."/>
            <person name="Clock S."/>
            <person name="Crupain M."/>
            <person name="Rangan U."/>
            <person name="Young S."/>
            <person name="Abouelleil A."/>
            <person name="Cao P."/>
            <person name="Chapman S.B."/>
            <person name="Griggs A."/>
            <person name="Priest M."/>
            <person name="Shea T."/>
            <person name="Wortman J."/>
            <person name="Nusbaum C."/>
            <person name="Birren B."/>
        </authorList>
    </citation>
    <scope>NUCLEOTIDE SEQUENCE [LARGE SCALE GENOMIC DNA]</scope>
    <source>
        <strain evidence="8 9">4EA1</strain>
    </source>
</reference>
<evidence type="ECO:0000256" key="4">
    <source>
        <dbReference type="ARBA" id="ARBA00012546"/>
    </source>
</evidence>
<dbReference type="RefSeq" id="WP_113845236.1">
    <property type="nucleotide sequence ID" value="NZ_JADPAK010000001.1"/>
</dbReference>
<evidence type="ECO:0000256" key="5">
    <source>
        <dbReference type="ARBA" id="ARBA00020555"/>
    </source>
</evidence>
<dbReference type="PANTHER" id="PTHR30068:SF4">
    <property type="entry name" value="URONATE ISOMERASE"/>
    <property type="match status" value="1"/>
</dbReference>
<dbReference type="GO" id="GO:0008880">
    <property type="term" value="F:glucuronate isomerase activity"/>
    <property type="evidence" value="ECO:0007669"/>
    <property type="project" value="UniProtKB-UniRule"/>
</dbReference>
<protein>
    <recommendedName>
        <fullName evidence="5 7">Uronate isomerase</fullName>
        <ecNumber evidence="4 7">5.3.1.12</ecNumber>
    </recommendedName>
    <alternativeName>
        <fullName evidence="7">Glucuronate isomerase</fullName>
    </alternativeName>
    <alternativeName>
        <fullName evidence="7">Uronic isomerase</fullName>
    </alternativeName>
</protein>
<sequence length="464" mass="54070">MFLSEDFLLKDEWAKKLYHSYAKKMPIIDYHCHLDPKEIYENKNFENITEAWLGGDHYKWRLMRACGVPEEKITGNASDFEKFLAWCQTVPKIIGNPLYTWTHLELKRFFDIDLLVNEENAQEIWDQANKCLATPEFKRREIAKNAHVKVICTTDDPIDDLHYHRLLAEEETELRVLPSFRPDKALNVDKEGFKQWVTALAEETEQPITTYAQFIEALGQRVDYFHQHGCRVSDHALDTLRYAEADEEQLEAIFQKALAGKPLEKADIDAYRTETLSRLFQFYHSYKWTMQLHIHAYRNCNTRMFETLGPDTGYDGINDLSLTVPLQQLLDRAESTDQLPKTILYSLNPNDYPIITALMGCFQKEAPGKLQLGSGWWYNDTRAGMREQLTQFADGSALGNFVGMLTDSRSFLSYTRHEYFRRVLCEFIGEMVERGEAPEDVELLGNLVENISYHNAQHYFGFFD</sequence>
<dbReference type="HAMAP" id="MF_00675">
    <property type="entry name" value="UxaC"/>
    <property type="match status" value="1"/>
</dbReference>
<dbReference type="AlphaFoldDB" id="A0A367CI25"/>
<evidence type="ECO:0000256" key="6">
    <source>
        <dbReference type="ARBA" id="ARBA00023235"/>
    </source>
</evidence>
<evidence type="ECO:0000256" key="2">
    <source>
        <dbReference type="ARBA" id="ARBA00004892"/>
    </source>
</evidence>
<evidence type="ECO:0000256" key="3">
    <source>
        <dbReference type="ARBA" id="ARBA00008397"/>
    </source>
</evidence>
<dbReference type="Pfam" id="PF02614">
    <property type="entry name" value="UxaC"/>
    <property type="match status" value="1"/>
</dbReference>
<dbReference type="GO" id="GO:0042840">
    <property type="term" value="P:D-glucuronate catabolic process"/>
    <property type="evidence" value="ECO:0007669"/>
    <property type="project" value="TreeGrafter"/>
</dbReference>
<dbReference type="InterPro" id="IPR003766">
    <property type="entry name" value="Uronate_isomerase"/>
</dbReference>
<accession>A0A367CI25</accession>
<dbReference type="Proteomes" id="UP000252797">
    <property type="component" value="Unassembled WGS sequence"/>
</dbReference>
<dbReference type="EMBL" id="LEPB01000001">
    <property type="protein sequence ID" value="RCA12227.1"/>
    <property type="molecule type" value="Genomic_DNA"/>
</dbReference>
<gene>
    <name evidence="7" type="primary">uxaC</name>
    <name evidence="8" type="ORF">EA71_00431</name>
</gene>
<organism evidence="8 9">
    <name type="scientific">Enterococcus durans</name>
    <dbReference type="NCBI Taxonomy" id="53345"/>
    <lineage>
        <taxon>Bacteria</taxon>
        <taxon>Bacillati</taxon>
        <taxon>Bacillota</taxon>
        <taxon>Bacilli</taxon>
        <taxon>Lactobacillales</taxon>
        <taxon>Enterococcaceae</taxon>
        <taxon>Enterococcus</taxon>
    </lineage>
</organism>
<keyword evidence="6 7" id="KW-0413">Isomerase</keyword>
<comment type="pathway">
    <text evidence="2 7">Carbohydrate metabolism; pentose and glucuronate interconversion.</text>
</comment>